<evidence type="ECO:0000313" key="1">
    <source>
        <dbReference type="EMBL" id="MBF8377570.1"/>
    </source>
</evidence>
<proteinExistence type="predicted"/>
<gene>
    <name evidence="1" type="ORF">IW967_06790</name>
</gene>
<name>A0ABS0F2P3_9BACL</name>
<comment type="caution">
    <text evidence="1">The sequence shown here is derived from an EMBL/GenBank/DDBJ whole genome shotgun (WGS) entry which is preliminary data.</text>
</comment>
<reference evidence="1 2" key="1">
    <citation type="submission" date="2020-11" db="EMBL/GenBank/DDBJ databases">
        <title>Genomic insight of Alicyclobacillus mali FL 18 reveals a new arsenic-resistant strain, with potential in environmental biotechnology.</title>
        <authorList>
            <person name="Fiorentino G."/>
            <person name="Gallo G."/>
            <person name="Aulitto M."/>
        </authorList>
    </citation>
    <scope>NUCLEOTIDE SEQUENCE [LARGE SCALE GENOMIC DNA]</scope>
    <source>
        <strain evidence="1 2">FL 18</strain>
    </source>
</reference>
<organism evidence="1 2">
    <name type="scientific">Alicyclobacillus mali</name>
    <name type="common">ex Roth et al. 2021</name>
    <dbReference type="NCBI Taxonomy" id="1123961"/>
    <lineage>
        <taxon>Bacteria</taxon>
        <taxon>Bacillati</taxon>
        <taxon>Bacillota</taxon>
        <taxon>Bacilli</taxon>
        <taxon>Bacillales</taxon>
        <taxon>Alicyclobacillaceae</taxon>
        <taxon>Alicyclobacillus</taxon>
    </lineage>
</organism>
<dbReference type="EMBL" id="JADPKZ010000037">
    <property type="protein sequence ID" value="MBF8377570.1"/>
    <property type="molecule type" value="Genomic_DNA"/>
</dbReference>
<dbReference type="RefSeq" id="WP_195867440.1">
    <property type="nucleotide sequence ID" value="NZ_JADPKZ010000037.1"/>
</dbReference>
<protein>
    <submittedName>
        <fullName evidence="1">Uncharacterized protein</fullName>
    </submittedName>
</protein>
<keyword evidence="2" id="KW-1185">Reference proteome</keyword>
<dbReference type="Proteomes" id="UP000642910">
    <property type="component" value="Unassembled WGS sequence"/>
</dbReference>
<evidence type="ECO:0000313" key="2">
    <source>
        <dbReference type="Proteomes" id="UP000642910"/>
    </source>
</evidence>
<accession>A0ABS0F2P3</accession>
<sequence length="52" mass="6083">MRIRAVYVWDARREELAPVRDAEAEVANRVMAVARPLVERMLAHRGRRVNEP</sequence>